<evidence type="ECO:0000313" key="2">
    <source>
        <dbReference type="EMBL" id="CAL4068575.1"/>
    </source>
</evidence>
<comment type="caution">
    <text evidence="2">The sequence shown here is derived from an EMBL/GenBank/DDBJ whole genome shotgun (WGS) entry which is preliminary data.</text>
</comment>
<proteinExistence type="predicted"/>
<feature type="non-terminal residue" evidence="2">
    <location>
        <position position="1"/>
    </location>
</feature>
<evidence type="ECO:0000256" key="1">
    <source>
        <dbReference type="SAM" id="Phobius"/>
    </source>
</evidence>
<dbReference type="AlphaFoldDB" id="A0AAV2Q1T0"/>
<keyword evidence="1" id="KW-1133">Transmembrane helix</keyword>
<protein>
    <submittedName>
        <fullName evidence="2">Uncharacterized protein</fullName>
    </submittedName>
</protein>
<reference evidence="2 3" key="1">
    <citation type="submission" date="2024-05" db="EMBL/GenBank/DDBJ databases">
        <authorList>
            <person name="Wallberg A."/>
        </authorList>
    </citation>
    <scope>NUCLEOTIDE SEQUENCE [LARGE SCALE GENOMIC DNA]</scope>
</reference>
<name>A0AAV2Q1T0_MEGNR</name>
<dbReference type="EMBL" id="CAXKWB010003231">
    <property type="protein sequence ID" value="CAL4068575.1"/>
    <property type="molecule type" value="Genomic_DNA"/>
</dbReference>
<evidence type="ECO:0000313" key="3">
    <source>
        <dbReference type="Proteomes" id="UP001497623"/>
    </source>
</evidence>
<feature type="transmembrane region" description="Helical" evidence="1">
    <location>
        <begin position="7"/>
        <end position="25"/>
    </location>
</feature>
<feature type="non-terminal residue" evidence="2">
    <location>
        <position position="212"/>
    </location>
</feature>
<gene>
    <name evidence="2" type="ORF">MNOR_LOCUS7377</name>
</gene>
<keyword evidence="1" id="KW-0472">Membrane</keyword>
<feature type="transmembrane region" description="Helical" evidence="1">
    <location>
        <begin position="31"/>
        <end position="55"/>
    </location>
</feature>
<dbReference type="Proteomes" id="UP001497623">
    <property type="component" value="Unassembled WGS sequence"/>
</dbReference>
<keyword evidence="1" id="KW-0812">Transmembrane</keyword>
<accession>A0AAV2Q1T0</accession>
<organism evidence="2 3">
    <name type="scientific">Meganyctiphanes norvegica</name>
    <name type="common">Northern krill</name>
    <name type="synonym">Thysanopoda norvegica</name>
    <dbReference type="NCBI Taxonomy" id="48144"/>
    <lineage>
        <taxon>Eukaryota</taxon>
        <taxon>Metazoa</taxon>
        <taxon>Ecdysozoa</taxon>
        <taxon>Arthropoda</taxon>
        <taxon>Crustacea</taxon>
        <taxon>Multicrustacea</taxon>
        <taxon>Malacostraca</taxon>
        <taxon>Eumalacostraca</taxon>
        <taxon>Eucarida</taxon>
        <taxon>Euphausiacea</taxon>
        <taxon>Euphausiidae</taxon>
        <taxon>Meganyctiphanes</taxon>
    </lineage>
</organism>
<sequence>SDCQSSICLISGHIVTILAQFFPIFLRHLNIYIYICIYIMAIKSSCITSSMLVVLSITKTVCAANLINSEHLEIKDGQASSSHLNDKSECQVHKIYKPEICWPGKPLRFLAFIEYGEPISCSITFQEQNPDFVYDKIIVSHNGIRIYKIRNGYVEENIVSKFLDTAGWTWIEVSMKKEEFVLNYWNTTALNYTVDYSVNKLTVHGSNITVCN</sequence>
<keyword evidence="3" id="KW-1185">Reference proteome</keyword>